<keyword evidence="1" id="KW-1133">Transmembrane helix</keyword>
<keyword evidence="1" id="KW-0812">Transmembrane</keyword>
<organism evidence="2 3">
    <name type="scientific">Corchorus olitorius</name>
    <dbReference type="NCBI Taxonomy" id="93759"/>
    <lineage>
        <taxon>Eukaryota</taxon>
        <taxon>Viridiplantae</taxon>
        <taxon>Streptophyta</taxon>
        <taxon>Embryophyta</taxon>
        <taxon>Tracheophyta</taxon>
        <taxon>Spermatophyta</taxon>
        <taxon>Magnoliopsida</taxon>
        <taxon>eudicotyledons</taxon>
        <taxon>Gunneridae</taxon>
        <taxon>Pentapetalae</taxon>
        <taxon>rosids</taxon>
        <taxon>malvids</taxon>
        <taxon>Malvales</taxon>
        <taxon>Malvaceae</taxon>
        <taxon>Grewioideae</taxon>
        <taxon>Apeibeae</taxon>
        <taxon>Corchorus</taxon>
    </lineage>
</organism>
<keyword evidence="3" id="KW-1185">Reference proteome</keyword>
<evidence type="ECO:0000313" key="2">
    <source>
        <dbReference type="EMBL" id="OMO89846.1"/>
    </source>
</evidence>
<dbReference type="Proteomes" id="UP000187203">
    <property type="component" value="Unassembled WGS sequence"/>
</dbReference>
<proteinExistence type="predicted"/>
<dbReference type="AlphaFoldDB" id="A0A1R3J4Z3"/>
<keyword evidence="1" id="KW-0472">Membrane</keyword>
<dbReference type="EMBL" id="AWUE01016655">
    <property type="protein sequence ID" value="OMO89846.1"/>
    <property type="molecule type" value="Genomic_DNA"/>
</dbReference>
<feature type="transmembrane region" description="Helical" evidence="1">
    <location>
        <begin position="26"/>
        <end position="50"/>
    </location>
</feature>
<gene>
    <name evidence="2" type="ORF">COLO4_19569</name>
</gene>
<comment type="caution">
    <text evidence="2">The sequence shown here is derived from an EMBL/GenBank/DDBJ whole genome shotgun (WGS) entry which is preliminary data.</text>
</comment>
<accession>A0A1R3J4Z3</accession>
<evidence type="ECO:0000313" key="3">
    <source>
        <dbReference type="Proteomes" id="UP000187203"/>
    </source>
</evidence>
<sequence length="59" mass="6456">MGLLQVTLLFISYSTGLDCSVTLPWYCLYALSTALAVFFPLSLVSVTVIMEPWALLAVL</sequence>
<reference evidence="3" key="1">
    <citation type="submission" date="2013-09" db="EMBL/GenBank/DDBJ databases">
        <title>Corchorus olitorius genome sequencing.</title>
        <authorList>
            <person name="Alam M."/>
            <person name="Haque M.S."/>
            <person name="Islam M.S."/>
            <person name="Emdad E.M."/>
            <person name="Islam M.M."/>
            <person name="Ahmed B."/>
            <person name="Halim A."/>
            <person name="Hossen Q.M.M."/>
            <person name="Hossain M.Z."/>
            <person name="Ahmed R."/>
            <person name="Khan M.M."/>
            <person name="Islam R."/>
            <person name="Rashid M.M."/>
            <person name="Khan S.A."/>
            <person name="Rahman M.S."/>
            <person name="Alam M."/>
            <person name="Yahiya A.S."/>
            <person name="Khan M.S."/>
            <person name="Azam M.S."/>
            <person name="Haque T."/>
            <person name="Lashkar M.Z.H."/>
            <person name="Akhand A.I."/>
            <person name="Morshed G."/>
            <person name="Roy S."/>
            <person name="Uddin K.S."/>
            <person name="Rabeya T."/>
            <person name="Hossain A.S."/>
            <person name="Chowdhury A."/>
            <person name="Snigdha A.R."/>
            <person name="Mortoza M.S."/>
            <person name="Matin S.A."/>
            <person name="Hoque S.M.E."/>
            <person name="Islam M.K."/>
            <person name="Roy D.K."/>
            <person name="Haider R."/>
            <person name="Moosa M.M."/>
            <person name="Elias S.M."/>
            <person name="Hasan A.M."/>
            <person name="Jahan S."/>
            <person name="Shafiuddin M."/>
            <person name="Mahmood N."/>
            <person name="Shommy N.S."/>
        </authorList>
    </citation>
    <scope>NUCLEOTIDE SEQUENCE [LARGE SCALE GENOMIC DNA]</scope>
    <source>
        <strain evidence="3">cv. O-4</strain>
    </source>
</reference>
<name>A0A1R3J4Z3_9ROSI</name>
<evidence type="ECO:0000256" key="1">
    <source>
        <dbReference type="SAM" id="Phobius"/>
    </source>
</evidence>
<protein>
    <submittedName>
        <fullName evidence="2">Uncharacterized protein</fullName>
    </submittedName>
</protein>